<feature type="chain" id="PRO_5026816191" description="YCII-related domain-containing protein" evidence="2">
    <location>
        <begin position="22"/>
        <end position="141"/>
    </location>
</feature>
<dbReference type="Pfam" id="PF03795">
    <property type="entry name" value="YCII"/>
    <property type="match status" value="1"/>
</dbReference>
<comment type="caution">
    <text evidence="4">The sequence shown here is derived from an EMBL/GenBank/DDBJ whole genome shotgun (WGS) entry which is preliminary data.</text>
</comment>
<dbReference type="InterPro" id="IPR005545">
    <property type="entry name" value="YCII"/>
</dbReference>
<feature type="domain" description="YCII-related" evidence="3">
    <location>
        <begin position="56"/>
        <end position="132"/>
    </location>
</feature>
<dbReference type="InterPro" id="IPR011008">
    <property type="entry name" value="Dimeric_a/b-barrel"/>
</dbReference>
<dbReference type="EMBL" id="WBVO01000005">
    <property type="protein sequence ID" value="KAB2810199.1"/>
    <property type="molecule type" value="Genomic_DNA"/>
</dbReference>
<name>A0A6N6RIE6_9FLAO</name>
<evidence type="ECO:0000256" key="2">
    <source>
        <dbReference type="SAM" id="SignalP"/>
    </source>
</evidence>
<gene>
    <name evidence="4" type="ORF">F8C67_08165</name>
</gene>
<dbReference type="RefSeq" id="WP_151667343.1">
    <property type="nucleotide sequence ID" value="NZ_WBVO01000005.1"/>
</dbReference>
<feature type="signal peptide" evidence="2">
    <location>
        <begin position="1"/>
        <end position="21"/>
    </location>
</feature>
<comment type="similarity">
    <text evidence="1">Belongs to the YciI family.</text>
</comment>
<sequence length="141" mass="15566">MKKLLAILAFISVSAVGYGQAEVDEDGFQSFSYQEGDTTFHMRQYVFVMLKAGPNKDDFTAEQLQEIQAGHMAHLNKLAESGKLAIAGPFGDDSEWRGILIFNVPTVEEVEELVSEDPAIKAGRLVAEIHPWWGARGTKLP</sequence>
<evidence type="ECO:0000313" key="4">
    <source>
        <dbReference type="EMBL" id="KAB2810199.1"/>
    </source>
</evidence>
<evidence type="ECO:0000256" key="1">
    <source>
        <dbReference type="ARBA" id="ARBA00007689"/>
    </source>
</evidence>
<dbReference type="Gene3D" id="3.30.70.1060">
    <property type="entry name" value="Dimeric alpha+beta barrel"/>
    <property type="match status" value="1"/>
</dbReference>
<proteinExistence type="inferred from homology"/>
<dbReference type="AlphaFoldDB" id="A0A6N6RIE6"/>
<organism evidence="4 5">
    <name type="scientific">Phaeocystidibacter luteus</name>
    <dbReference type="NCBI Taxonomy" id="911197"/>
    <lineage>
        <taxon>Bacteria</taxon>
        <taxon>Pseudomonadati</taxon>
        <taxon>Bacteroidota</taxon>
        <taxon>Flavobacteriia</taxon>
        <taxon>Flavobacteriales</taxon>
        <taxon>Phaeocystidibacteraceae</taxon>
        <taxon>Phaeocystidibacter</taxon>
    </lineage>
</organism>
<evidence type="ECO:0000259" key="3">
    <source>
        <dbReference type="Pfam" id="PF03795"/>
    </source>
</evidence>
<accession>A0A6N6RIE6</accession>
<reference evidence="4 5" key="1">
    <citation type="submission" date="2019-09" db="EMBL/GenBank/DDBJ databases">
        <title>Genomes of family Cryomorphaceae.</title>
        <authorList>
            <person name="Bowman J.P."/>
        </authorList>
    </citation>
    <scope>NUCLEOTIDE SEQUENCE [LARGE SCALE GENOMIC DNA]</scope>
    <source>
        <strain evidence="4 5">LMG 25704</strain>
    </source>
</reference>
<dbReference type="SUPFAM" id="SSF54909">
    <property type="entry name" value="Dimeric alpha+beta barrel"/>
    <property type="match status" value="1"/>
</dbReference>
<protein>
    <recommendedName>
        <fullName evidence="3">YCII-related domain-containing protein</fullName>
    </recommendedName>
</protein>
<dbReference type="OrthoDB" id="8481699at2"/>
<evidence type="ECO:0000313" key="5">
    <source>
        <dbReference type="Proteomes" id="UP000468650"/>
    </source>
</evidence>
<dbReference type="Proteomes" id="UP000468650">
    <property type="component" value="Unassembled WGS sequence"/>
</dbReference>
<keyword evidence="2" id="KW-0732">Signal</keyword>
<keyword evidence="5" id="KW-1185">Reference proteome</keyword>